<reference evidence="7" key="1">
    <citation type="submission" date="2025-08" db="UniProtKB">
        <authorList>
            <consortium name="Ensembl"/>
        </authorList>
    </citation>
    <scope>IDENTIFICATION</scope>
</reference>
<keyword evidence="1" id="KW-0808">Transferase</keyword>
<keyword evidence="4" id="KW-0255">Endonuclease</keyword>
<accession>A0A8C8AFH0</accession>
<proteinExistence type="predicted"/>
<evidence type="ECO:0000256" key="1">
    <source>
        <dbReference type="ARBA" id="ARBA00022679"/>
    </source>
</evidence>
<dbReference type="GO" id="GO:0016787">
    <property type="term" value="F:hydrolase activity"/>
    <property type="evidence" value="ECO:0007669"/>
    <property type="project" value="UniProtKB-KW"/>
</dbReference>
<evidence type="ECO:0000256" key="2">
    <source>
        <dbReference type="ARBA" id="ARBA00022695"/>
    </source>
</evidence>
<protein>
    <recommendedName>
        <fullName evidence="6">Murine leukemia virus integrase C-terminal domain-containing protein</fullName>
    </recommendedName>
</protein>
<keyword evidence="2" id="KW-0548">Nucleotidyltransferase</keyword>
<dbReference type="Ensembl" id="ENSOSUT00000004755.1">
    <property type="protein sequence ID" value="ENSOSUP00000004603.1"/>
    <property type="gene ID" value="ENSOSUG00000003400.1"/>
</dbReference>
<dbReference type="InterPro" id="IPR040643">
    <property type="entry name" value="MLVIN_C"/>
</dbReference>
<reference evidence="7" key="2">
    <citation type="submission" date="2025-09" db="UniProtKB">
        <authorList>
            <consortium name="Ensembl"/>
        </authorList>
    </citation>
    <scope>IDENTIFICATION</scope>
</reference>
<dbReference type="Proteomes" id="UP000694552">
    <property type="component" value="Unplaced"/>
</dbReference>
<name>A0A8C8AFH0_9STRI</name>
<dbReference type="AlphaFoldDB" id="A0A8C8AFH0"/>
<evidence type="ECO:0000256" key="3">
    <source>
        <dbReference type="ARBA" id="ARBA00022722"/>
    </source>
</evidence>
<sequence length="123" mass="14504">MYLGFEIFKGHRQLSAERKKAICQLPEPRTLRELRTFLGMTGWCHLWIDGYGLMPGDWVYLKSWTSDPLQEKWKAPYQILLTTYTAVKLNGKDPWIHYSRVKKAPVPWTSQEAAPLKLRLKRQ</sequence>
<dbReference type="GO" id="GO:0004519">
    <property type="term" value="F:endonuclease activity"/>
    <property type="evidence" value="ECO:0007669"/>
    <property type="project" value="UniProtKB-KW"/>
</dbReference>
<evidence type="ECO:0000259" key="6">
    <source>
        <dbReference type="Pfam" id="PF18697"/>
    </source>
</evidence>
<dbReference type="Pfam" id="PF18697">
    <property type="entry name" value="MLVIN_C"/>
    <property type="match status" value="1"/>
</dbReference>
<keyword evidence="8" id="KW-1185">Reference proteome</keyword>
<dbReference type="InterPro" id="IPR043502">
    <property type="entry name" value="DNA/RNA_pol_sf"/>
</dbReference>
<evidence type="ECO:0000256" key="4">
    <source>
        <dbReference type="ARBA" id="ARBA00022759"/>
    </source>
</evidence>
<evidence type="ECO:0000256" key="5">
    <source>
        <dbReference type="ARBA" id="ARBA00022801"/>
    </source>
</evidence>
<dbReference type="GO" id="GO:0016779">
    <property type="term" value="F:nucleotidyltransferase activity"/>
    <property type="evidence" value="ECO:0007669"/>
    <property type="project" value="UniProtKB-KW"/>
</dbReference>
<dbReference type="Gene3D" id="2.30.30.850">
    <property type="match status" value="1"/>
</dbReference>
<evidence type="ECO:0000313" key="7">
    <source>
        <dbReference type="Ensembl" id="ENSOSUP00000004603.1"/>
    </source>
</evidence>
<dbReference type="SUPFAM" id="SSF56672">
    <property type="entry name" value="DNA/RNA polymerases"/>
    <property type="match status" value="1"/>
</dbReference>
<organism evidence="7 8">
    <name type="scientific">Otus sunia</name>
    <name type="common">Oriental scops-owl</name>
    <dbReference type="NCBI Taxonomy" id="257818"/>
    <lineage>
        <taxon>Eukaryota</taxon>
        <taxon>Metazoa</taxon>
        <taxon>Chordata</taxon>
        <taxon>Craniata</taxon>
        <taxon>Vertebrata</taxon>
        <taxon>Euteleostomi</taxon>
        <taxon>Archelosauria</taxon>
        <taxon>Archosauria</taxon>
        <taxon>Dinosauria</taxon>
        <taxon>Saurischia</taxon>
        <taxon>Theropoda</taxon>
        <taxon>Coelurosauria</taxon>
        <taxon>Aves</taxon>
        <taxon>Neognathae</taxon>
        <taxon>Neoaves</taxon>
        <taxon>Telluraves</taxon>
        <taxon>Strigiformes</taxon>
        <taxon>Strigidae</taxon>
        <taxon>Otus</taxon>
    </lineage>
</organism>
<evidence type="ECO:0000313" key="8">
    <source>
        <dbReference type="Proteomes" id="UP000694552"/>
    </source>
</evidence>
<keyword evidence="3" id="KW-0540">Nuclease</keyword>
<keyword evidence="5" id="KW-0378">Hydrolase</keyword>
<feature type="domain" description="Murine leukemia virus integrase C-terminal" evidence="6">
    <location>
        <begin position="54"/>
        <end position="104"/>
    </location>
</feature>